<name>A0A915E573_9BILA</name>
<evidence type="ECO:0000313" key="1">
    <source>
        <dbReference type="Proteomes" id="UP000887574"/>
    </source>
</evidence>
<dbReference type="AlphaFoldDB" id="A0A915E573"/>
<evidence type="ECO:0000313" key="2">
    <source>
        <dbReference type="WBParaSite" id="jg26832"/>
    </source>
</evidence>
<protein>
    <submittedName>
        <fullName evidence="2">F-box domain-containing protein</fullName>
    </submittedName>
</protein>
<reference evidence="2" key="1">
    <citation type="submission" date="2022-11" db="UniProtKB">
        <authorList>
            <consortium name="WormBaseParasite"/>
        </authorList>
    </citation>
    <scope>IDENTIFICATION</scope>
</reference>
<proteinExistence type="predicted"/>
<organism evidence="1 2">
    <name type="scientific">Ditylenchus dipsaci</name>
    <dbReference type="NCBI Taxonomy" id="166011"/>
    <lineage>
        <taxon>Eukaryota</taxon>
        <taxon>Metazoa</taxon>
        <taxon>Ecdysozoa</taxon>
        <taxon>Nematoda</taxon>
        <taxon>Chromadorea</taxon>
        <taxon>Rhabditida</taxon>
        <taxon>Tylenchina</taxon>
        <taxon>Tylenchomorpha</taxon>
        <taxon>Sphaerularioidea</taxon>
        <taxon>Anguinidae</taxon>
        <taxon>Anguininae</taxon>
        <taxon>Ditylenchus</taxon>
    </lineage>
</organism>
<dbReference type="WBParaSite" id="jg26832">
    <property type="protein sequence ID" value="jg26832"/>
    <property type="gene ID" value="jg26832"/>
</dbReference>
<dbReference type="Proteomes" id="UP000887574">
    <property type="component" value="Unplaced"/>
</dbReference>
<sequence>MLNIDILAETFKYLSRKELAFIQTTNQSYNTLIETFTNPLHVIHLIKFQHHICPIHQGQQDKKNSSGRIQKTNFAEKHGPIGFSFSEPLDDFLVWAKAPAYLRFRHVRVTPMDGYDKHYLDGITHLKSAFKDAQLFIRMDQANCKHEDELLQKFKDFLIIIAPAFELVSGCTLWCFAFEESYEPLPPAPYGNQEDILSIPLIRNCCSLELLVQRYVDRLGIATYDQICDWLEAEANFTRHLQLRTNQHHKHVVAIIQLLRKRFTHAEKPCSFVLETPWMSDCKYVPLEFLTPLKNKNTSEELVLEPDLNLFQGMSYPLLFIRRDVDY</sequence>
<accession>A0A915E573</accession>
<keyword evidence="1" id="KW-1185">Reference proteome</keyword>